<reference evidence="4" key="1">
    <citation type="journal article" date="2019" name="Int. J. Syst. Evol. Microbiol.">
        <title>The Global Catalogue of Microorganisms (GCM) 10K type strain sequencing project: providing services to taxonomists for standard genome sequencing and annotation.</title>
        <authorList>
            <consortium name="The Broad Institute Genomics Platform"/>
            <consortium name="The Broad Institute Genome Sequencing Center for Infectious Disease"/>
            <person name="Wu L."/>
            <person name="Ma J."/>
        </authorList>
    </citation>
    <scope>NUCLEOTIDE SEQUENCE [LARGE SCALE GENOMIC DNA]</scope>
    <source>
        <strain evidence="4">JCM 17938</strain>
    </source>
</reference>
<proteinExistence type="predicted"/>
<dbReference type="NCBIfam" id="NF038083">
    <property type="entry name" value="CU044_5270_fam"/>
    <property type="match status" value="1"/>
</dbReference>
<dbReference type="EMBL" id="BAABHJ010000040">
    <property type="protein sequence ID" value="GAA4618678.1"/>
    <property type="molecule type" value="Genomic_DNA"/>
</dbReference>
<keyword evidence="4" id="KW-1185">Reference proteome</keyword>
<keyword evidence="2" id="KW-1133">Transmembrane helix</keyword>
<gene>
    <name evidence="3" type="ORF">GCM10023195_84130</name>
</gene>
<accession>A0ABP8TZM6</accession>
<evidence type="ECO:0000256" key="2">
    <source>
        <dbReference type="SAM" id="Phobius"/>
    </source>
</evidence>
<protein>
    <recommendedName>
        <fullName evidence="5">CU044_5270 family protein</fullName>
    </recommendedName>
</protein>
<feature type="compositionally biased region" description="Basic and acidic residues" evidence="1">
    <location>
        <begin position="18"/>
        <end position="28"/>
    </location>
</feature>
<keyword evidence="2" id="KW-0812">Transmembrane</keyword>
<dbReference type="Proteomes" id="UP001500212">
    <property type="component" value="Unassembled WGS sequence"/>
</dbReference>
<organism evidence="3 4">
    <name type="scientific">Actinoallomurus liliacearum</name>
    <dbReference type="NCBI Taxonomy" id="1080073"/>
    <lineage>
        <taxon>Bacteria</taxon>
        <taxon>Bacillati</taxon>
        <taxon>Actinomycetota</taxon>
        <taxon>Actinomycetes</taxon>
        <taxon>Streptosporangiales</taxon>
        <taxon>Thermomonosporaceae</taxon>
        <taxon>Actinoallomurus</taxon>
    </lineage>
</organism>
<dbReference type="InterPro" id="IPR047789">
    <property type="entry name" value="CU044_5270-like"/>
</dbReference>
<comment type="caution">
    <text evidence="3">The sequence shown here is derived from an EMBL/GenBank/DDBJ whole genome shotgun (WGS) entry which is preliminary data.</text>
</comment>
<dbReference type="RefSeq" id="WP_345366879.1">
    <property type="nucleotide sequence ID" value="NZ_BAABHJ010000040.1"/>
</dbReference>
<name>A0ABP8TZM6_9ACTN</name>
<sequence length="338" mass="35093">MTDLTRVVGETGENSSPAREETPATPEHRRGRSRMGVGGPLALAAIGVAVAVALSVGSSAPRPRRHAPTGRDLLLATATAVDRRTDTPTGRYWHVVKTGRYTLPAGSSVGTDPIEVRVRDEIWIAGPGGGRSVAYRQCLGTRPLTPAERAAHLDRASQAWPADSAAAPICTAGSGPAVRNADLTAATDYRLADVAVSPTWLDHLSTEPAVLRRQIEAKLATAHQGGLGVFGHVVLPQLTVDLPLRPEVRAAVLRMMAGLPGVRAEGKVQDALGRTGEGVTTGGLGLTTTELRWIVDPRGGGILGVQEVATGRGRRPAGAVVAEKAYASAAWTNDAPGG</sequence>
<evidence type="ECO:0008006" key="5">
    <source>
        <dbReference type="Google" id="ProtNLM"/>
    </source>
</evidence>
<evidence type="ECO:0000313" key="3">
    <source>
        <dbReference type="EMBL" id="GAA4618678.1"/>
    </source>
</evidence>
<feature type="region of interest" description="Disordered" evidence="1">
    <location>
        <begin position="1"/>
        <end position="36"/>
    </location>
</feature>
<evidence type="ECO:0000256" key="1">
    <source>
        <dbReference type="SAM" id="MobiDB-lite"/>
    </source>
</evidence>
<feature type="transmembrane region" description="Helical" evidence="2">
    <location>
        <begin position="37"/>
        <end position="56"/>
    </location>
</feature>
<keyword evidence="2" id="KW-0472">Membrane</keyword>
<evidence type="ECO:0000313" key="4">
    <source>
        <dbReference type="Proteomes" id="UP001500212"/>
    </source>
</evidence>